<dbReference type="GO" id="GO:0006355">
    <property type="term" value="P:regulation of DNA-templated transcription"/>
    <property type="evidence" value="ECO:0007669"/>
    <property type="project" value="InterPro"/>
</dbReference>
<evidence type="ECO:0000313" key="11">
    <source>
        <dbReference type="Proteomes" id="UP001187192"/>
    </source>
</evidence>
<gene>
    <name evidence="10" type="ORF">TIFTF001_037575</name>
</gene>
<dbReference type="GO" id="GO:0030015">
    <property type="term" value="C:CCR4-NOT core complex"/>
    <property type="evidence" value="ECO:0007669"/>
    <property type="project" value="InterPro"/>
</dbReference>
<dbReference type="InterPro" id="IPR040168">
    <property type="entry name" value="Not2/3/5"/>
</dbReference>
<keyword evidence="6" id="KW-0805">Transcription regulation</keyword>
<dbReference type="Pfam" id="PF04065">
    <property type="entry name" value="Not3"/>
    <property type="match status" value="1"/>
</dbReference>
<keyword evidence="4" id="KW-0963">Cytoplasm</keyword>
<evidence type="ECO:0000256" key="7">
    <source>
        <dbReference type="ARBA" id="ARBA00023163"/>
    </source>
</evidence>
<dbReference type="PANTHER" id="PTHR23326">
    <property type="entry name" value="CCR4 NOT-RELATED"/>
    <property type="match status" value="1"/>
</dbReference>
<dbReference type="AlphaFoldDB" id="A0AA88E5K1"/>
<keyword evidence="7" id="KW-0804">Transcription</keyword>
<feature type="domain" description="CCR4-Not complex component Not N-terminal" evidence="9">
    <location>
        <begin position="9"/>
        <end position="87"/>
    </location>
</feature>
<evidence type="ECO:0000256" key="8">
    <source>
        <dbReference type="ARBA" id="ARBA00023242"/>
    </source>
</evidence>
<evidence type="ECO:0000256" key="5">
    <source>
        <dbReference type="ARBA" id="ARBA00022491"/>
    </source>
</evidence>
<dbReference type="EMBL" id="BTGU01000635">
    <property type="protein sequence ID" value="GMN68522.1"/>
    <property type="molecule type" value="Genomic_DNA"/>
</dbReference>
<comment type="similarity">
    <text evidence="3">Belongs to the CNOT2/3/5 family.</text>
</comment>
<keyword evidence="5" id="KW-0678">Repressor</keyword>
<dbReference type="InterPro" id="IPR007207">
    <property type="entry name" value="Not_N"/>
</dbReference>
<comment type="subcellular location">
    <subcellularLocation>
        <location evidence="2">Cytoplasm</location>
    </subcellularLocation>
    <subcellularLocation>
        <location evidence="1">Nucleus</location>
    </subcellularLocation>
</comment>
<evidence type="ECO:0000256" key="3">
    <source>
        <dbReference type="ARBA" id="ARBA00007682"/>
    </source>
</evidence>
<proteinExistence type="inferred from homology"/>
<accession>A0AA88E5K1</accession>
<reference evidence="10" key="1">
    <citation type="submission" date="2023-07" db="EMBL/GenBank/DDBJ databases">
        <title>draft genome sequence of fig (Ficus carica).</title>
        <authorList>
            <person name="Takahashi T."/>
            <person name="Nishimura K."/>
        </authorList>
    </citation>
    <scope>NUCLEOTIDE SEQUENCE</scope>
</reference>
<organism evidence="10 11">
    <name type="scientific">Ficus carica</name>
    <name type="common">Common fig</name>
    <dbReference type="NCBI Taxonomy" id="3494"/>
    <lineage>
        <taxon>Eukaryota</taxon>
        <taxon>Viridiplantae</taxon>
        <taxon>Streptophyta</taxon>
        <taxon>Embryophyta</taxon>
        <taxon>Tracheophyta</taxon>
        <taxon>Spermatophyta</taxon>
        <taxon>Magnoliopsida</taxon>
        <taxon>eudicotyledons</taxon>
        <taxon>Gunneridae</taxon>
        <taxon>Pentapetalae</taxon>
        <taxon>rosids</taxon>
        <taxon>fabids</taxon>
        <taxon>Rosales</taxon>
        <taxon>Moraceae</taxon>
        <taxon>Ficeae</taxon>
        <taxon>Ficus</taxon>
    </lineage>
</organism>
<comment type="caution">
    <text evidence="10">The sequence shown here is derived from an EMBL/GenBank/DDBJ whole genome shotgun (WGS) entry which is preliminary data.</text>
</comment>
<dbReference type="Proteomes" id="UP001187192">
    <property type="component" value="Unassembled WGS sequence"/>
</dbReference>
<name>A0AA88E5K1_FICCA</name>
<evidence type="ECO:0000256" key="1">
    <source>
        <dbReference type="ARBA" id="ARBA00004123"/>
    </source>
</evidence>
<evidence type="ECO:0000313" key="10">
    <source>
        <dbReference type="EMBL" id="GMN68522.1"/>
    </source>
</evidence>
<evidence type="ECO:0000256" key="6">
    <source>
        <dbReference type="ARBA" id="ARBA00023015"/>
    </source>
</evidence>
<evidence type="ECO:0000256" key="4">
    <source>
        <dbReference type="ARBA" id="ARBA00022490"/>
    </source>
</evidence>
<sequence length="382" mass="40825">MNLVIFHLSFVGELESQIDNFEAELEVLSVKNGKTRPPRLEHLETSITRHKAHIMQLELILRLLDNDELSTDQVNDVKDFLDDYVELTCKREALWSKWDTSGVFVKSTPMLKSVKGTDGQAFSMGSGPRVTLMGRVPSGPGRSLVLAQAVSTVLVQSGGGGWRRSRGKGRYSDRYQMSCVKWCRVVGVARLATGAPILGLKSSFIASTTQVPDGIPETVVRTPPSKSSIMGALTATSPAVTESTGANSSSSPVILSNSMKEEELGSFPGRRSSSSFADAGLVRGIGRGGASSQLSSIVPLSSGNVVPGRSALGAAVSSGSDMAKRNILGADEKLGSRGMVQLLVSPQKLQASKVIGWSCLKLLRVTMEMAHLILIMLVRLLL</sequence>
<evidence type="ECO:0000259" key="9">
    <source>
        <dbReference type="Pfam" id="PF04065"/>
    </source>
</evidence>
<keyword evidence="11" id="KW-1185">Reference proteome</keyword>
<protein>
    <recommendedName>
        <fullName evidence="9">CCR4-Not complex component Not N-terminal domain-containing protein</fullName>
    </recommendedName>
</protein>
<dbReference type="GO" id="GO:0005737">
    <property type="term" value="C:cytoplasm"/>
    <property type="evidence" value="ECO:0007669"/>
    <property type="project" value="UniProtKB-SubCell"/>
</dbReference>
<evidence type="ECO:0000256" key="2">
    <source>
        <dbReference type="ARBA" id="ARBA00004496"/>
    </source>
</evidence>
<dbReference type="GO" id="GO:0005634">
    <property type="term" value="C:nucleus"/>
    <property type="evidence" value="ECO:0007669"/>
    <property type="project" value="UniProtKB-SubCell"/>
</dbReference>
<keyword evidence="8" id="KW-0539">Nucleus</keyword>